<keyword evidence="2" id="KW-0121">Carboxypeptidase</keyword>
<dbReference type="Pfam" id="PF00905">
    <property type="entry name" value="Transpeptidase"/>
    <property type="match status" value="1"/>
</dbReference>
<comment type="subcellular location">
    <subcellularLocation>
        <location evidence="1">Membrane</location>
    </subcellularLocation>
</comment>
<keyword evidence="4" id="KW-1133">Transmembrane helix</keyword>
<dbReference type="Pfam" id="PF03717">
    <property type="entry name" value="PBP_dimer"/>
    <property type="match status" value="1"/>
</dbReference>
<protein>
    <submittedName>
        <fullName evidence="6">PASTA domain-containing protein</fullName>
    </submittedName>
</protein>
<dbReference type="InterPro" id="IPR036138">
    <property type="entry name" value="PBP_dimer_sf"/>
</dbReference>
<dbReference type="GO" id="GO:0005886">
    <property type="term" value="C:plasma membrane"/>
    <property type="evidence" value="ECO:0007669"/>
    <property type="project" value="TreeGrafter"/>
</dbReference>
<evidence type="ECO:0000256" key="4">
    <source>
        <dbReference type="SAM" id="Phobius"/>
    </source>
</evidence>
<comment type="caution">
    <text evidence="6">The sequence shown here is derived from an EMBL/GenBank/DDBJ whole genome shotgun (WGS) entry which is preliminary data.</text>
</comment>
<sequence length="654" mass="72600">MNEERVTQQSGGGSDDRNFGLRLGIVVVFMLVFFVAIVGQLLKIQVLDVAKYRAKANRQYVSVVTEQGRRGRILDRHGRPLAKSVESISFFADPSIVKDRAKVARLFSKRFGKSQSYYLRKLGRKKRFIWMERNVPVSKAAELMTAGLKGVDFRREQQRHYLNVGAQLIGLTDRDNLGVSGLEKSFEEQLRGTDGTRVFYRSATGELYPAPDVDQSPSIAGNDVELTIDADVQAIVEDEIMRAVSEQQAKAGMGIVMDVRSGEVLAMANYPSFDMNRRKGLTFARMRNRAVTDMFEPGSTFKIVMAAGATEALQWQASRLVDGHEGYLMVHGKSVRDHESLGIIPFRQAITESSNVVAAATAMELGPQEFYHYASEFGFGKKTGIGLLGESAGRLKEIKDWGKLTLPWMGYGYQVMATPLQMLQAYATLANDGVRMRPYIVRRVIDPDGKIVTETEPEKVAQVLKAETARYMTREYFQPVVEEGTGKTAAIEGVAVAGKTGTAQKLHNGSYQGWRHYLSSFVGYFPAEDPQYAAIIVVDEPKAAYYASTVAAPVFSRICGRSLACSPEMQQRLELKSPEWERLGKITTVVVPELKGLSAREASELLEWHGLSMARTGDNEGLVTSQSVAPGTNVQKESRVTVHLEWNNQEKSDE</sequence>
<dbReference type="SMART" id="SM00740">
    <property type="entry name" value="PASTA"/>
    <property type="match status" value="1"/>
</dbReference>
<dbReference type="GO" id="GO:0004180">
    <property type="term" value="F:carboxypeptidase activity"/>
    <property type="evidence" value="ECO:0007669"/>
    <property type="project" value="UniProtKB-KW"/>
</dbReference>
<dbReference type="Gene3D" id="3.90.1310.10">
    <property type="entry name" value="Penicillin-binding protein 2a (Domain 2)"/>
    <property type="match status" value="1"/>
</dbReference>
<reference evidence="6" key="1">
    <citation type="journal article" date="2020" name="mSystems">
        <title>Genome- and Community-Level Interaction Insights into Carbon Utilization and Element Cycling Functions of Hydrothermarchaeota in Hydrothermal Sediment.</title>
        <authorList>
            <person name="Zhou Z."/>
            <person name="Liu Y."/>
            <person name="Xu W."/>
            <person name="Pan J."/>
            <person name="Luo Z.H."/>
            <person name="Li M."/>
        </authorList>
    </citation>
    <scope>NUCLEOTIDE SEQUENCE [LARGE SCALE GENOMIC DNA]</scope>
    <source>
        <strain evidence="6">HyVt-633</strain>
    </source>
</reference>
<dbReference type="InterPro" id="IPR005543">
    <property type="entry name" value="PASTA_dom"/>
</dbReference>
<gene>
    <name evidence="6" type="ORF">ENL07_07035</name>
</gene>
<keyword evidence="4" id="KW-0812">Transmembrane</keyword>
<evidence type="ECO:0000313" key="6">
    <source>
        <dbReference type="EMBL" id="HHE32371.1"/>
    </source>
</evidence>
<dbReference type="PANTHER" id="PTHR30627:SF1">
    <property type="entry name" value="PEPTIDOGLYCAN D,D-TRANSPEPTIDASE FTSI"/>
    <property type="match status" value="1"/>
</dbReference>
<evidence type="ECO:0000256" key="1">
    <source>
        <dbReference type="ARBA" id="ARBA00004370"/>
    </source>
</evidence>
<dbReference type="Pfam" id="PF03793">
    <property type="entry name" value="PASTA"/>
    <property type="match status" value="1"/>
</dbReference>
<name>A0A7C5DGX8_9CHLB</name>
<dbReference type="AlphaFoldDB" id="A0A7C5DGX8"/>
<feature type="transmembrane region" description="Helical" evidence="4">
    <location>
        <begin position="21"/>
        <end position="42"/>
    </location>
</feature>
<dbReference type="InterPro" id="IPR050515">
    <property type="entry name" value="Beta-lactam/transpept"/>
</dbReference>
<dbReference type="CDD" id="cd06575">
    <property type="entry name" value="PASTA_Pbp2x-like_2"/>
    <property type="match status" value="1"/>
</dbReference>
<evidence type="ECO:0000256" key="2">
    <source>
        <dbReference type="ARBA" id="ARBA00022645"/>
    </source>
</evidence>
<evidence type="ECO:0000256" key="3">
    <source>
        <dbReference type="ARBA" id="ARBA00023136"/>
    </source>
</evidence>
<dbReference type="PANTHER" id="PTHR30627">
    <property type="entry name" value="PEPTIDOGLYCAN D,D-TRANSPEPTIDASE"/>
    <property type="match status" value="1"/>
</dbReference>
<dbReference type="Gene3D" id="3.30.450.330">
    <property type="match status" value="1"/>
</dbReference>
<organism evidence="6">
    <name type="scientific">Chlorobaculum parvum</name>
    <dbReference type="NCBI Taxonomy" id="274539"/>
    <lineage>
        <taxon>Bacteria</taxon>
        <taxon>Pseudomonadati</taxon>
        <taxon>Chlorobiota</taxon>
        <taxon>Chlorobiia</taxon>
        <taxon>Chlorobiales</taxon>
        <taxon>Chlorobiaceae</taxon>
        <taxon>Chlorobaculum</taxon>
    </lineage>
</organism>
<keyword evidence="2" id="KW-0378">Hydrolase</keyword>
<keyword evidence="2" id="KW-0645">Protease</keyword>
<dbReference type="Gene3D" id="3.40.710.10">
    <property type="entry name" value="DD-peptidase/beta-lactamase superfamily"/>
    <property type="match status" value="1"/>
</dbReference>
<evidence type="ECO:0000259" key="5">
    <source>
        <dbReference type="PROSITE" id="PS51178"/>
    </source>
</evidence>
<accession>A0A7C5DGX8</accession>
<dbReference type="SUPFAM" id="SSF54184">
    <property type="entry name" value="Penicillin-binding protein 2x (pbp-2x), c-terminal domain"/>
    <property type="match status" value="1"/>
</dbReference>
<dbReference type="InterPro" id="IPR012338">
    <property type="entry name" value="Beta-lactam/transpept-like"/>
</dbReference>
<dbReference type="SUPFAM" id="SSF56519">
    <property type="entry name" value="Penicillin binding protein dimerisation domain"/>
    <property type="match status" value="1"/>
</dbReference>
<dbReference type="GO" id="GO:0008658">
    <property type="term" value="F:penicillin binding"/>
    <property type="evidence" value="ECO:0007669"/>
    <property type="project" value="InterPro"/>
</dbReference>
<dbReference type="PROSITE" id="PS51178">
    <property type="entry name" value="PASTA"/>
    <property type="match status" value="1"/>
</dbReference>
<feature type="domain" description="PASTA" evidence="5">
    <location>
        <begin position="585"/>
        <end position="646"/>
    </location>
</feature>
<dbReference type="GO" id="GO:0071555">
    <property type="term" value="P:cell wall organization"/>
    <property type="evidence" value="ECO:0007669"/>
    <property type="project" value="TreeGrafter"/>
</dbReference>
<dbReference type="Proteomes" id="UP000886058">
    <property type="component" value="Unassembled WGS sequence"/>
</dbReference>
<dbReference type="InterPro" id="IPR005311">
    <property type="entry name" value="PBP_dimer"/>
</dbReference>
<dbReference type="EMBL" id="DRSQ01000143">
    <property type="protein sequence ID" value="HHE32371.1"/>
    <property type="molecule type" value="Genomic_DNA"/>
</dbReference>
<keyword evidence="3 4" id="KW-0472">Membrane</keyword>
<dbReference type="Gene3D" id="3.30.10.20">
    <property type="match status" value="1"/>
</dbReference>
<proteinExistence type="predicted"/>
<dbReference type="InterPro" id="IPR001460">
    <property type="entry name" value="PCN-bd_Tpept"/>
</dbReference>
<dbReference type="SUPFAM" id="SSF56601">
    <property type="entry name" value="beta-lactamase/transpeptidase-like"/>
    <property type="match status" value="1"/>
</dbReference>